<accession>A0A5Q0GVF6</accession>
<keyword evidence="1" id="KW-0853">WD repeat</keyword>
<dbReference type="PROSITE" id="PS50082">
    <property type="entry name" value="WD_REPEATS_2"/>
    <property type="match status" value="2"/>
</dbReference>
<evidence type="ECO:0000256" key="2">
    <source>
        <dbReference type="SAM" id="MobiDB-lite"/>
    </source>
</evidence>
<dbReference type="InterPro" id="IPR001680">
    <property type="entry name" value="WD40_rpt"/>
</dbReference>
<dbReference type="PANTHER" id="PTHR19879:SF9">
    <property type="entry name" value="TRANSCRIPTION INITIATION FACTOR TFIID SUBUNIT 5"/>
    <property type="match status" value="1"/>
</dbReference>
<organism evidence="4 5">
    <name type="scientific">Saccharothrix syringae</name>
    <name type="common">Nocardiopsis syringae</name>
    <dbReference type="NCBI Taxonomy" id="103733"/>
    <lineage>
        <taxon>Bacteria</taxon>
        <taxon>Bacillati</taxon>
        <taxon>Actinomycetota</taxon>
        <taxon>Actinomycetes</taxon>
        <taxon>Pseudonocardiales</taxon>
        <taxon>Pseudonocardiaceae</taxon>
        <taxon>Saccharothrix</taxon>
    </lineage>
</organism>
<feature type="domain" description="Novel STAND NTPase 1" evidence="3">
    <location>
        <begin position="102"/>
        <end position="164"/>
    </location>
</feature>
<dbReference type="Proteomes" id="UP000325787">
    <property type="component" value="Chromosome"/>
</dbReference>
<dbReference type="AlphaFoldDB" id="A0A5Q0GVF6"/>
<evidence type="ECO:0000313" key="4">
    <source>
        <dbReference type="EMBL" id="QFZ18057.1"/>
    </source>
</evidence>
<evidence type="ECO:0000259" key="3">
    <source>
        <dbReference type="Pfam" id="PF20703"/>
    </source>
</evidence>
<dbReference type="SMART" id="SM00320">
    <property type="entry name" value="WD40"/>
    <property type="match status" value="4"/>
</dbReference>
<evidence type="ECO:0000256" key="1">
    <source>
        <dbReference type="PROSITE-ProRule" id="PRU00221"/>
    </source>
</evidence>
<dbReference type="Pfam" id="PF20703">
    <property type="entry name" value="nSTAND1"/>
    <property type="match status" value="2"/>
</dbReference>
<dbReference type="Pfam" id="PF00400">
    <property type="entry name" value="WD40"/>
    <property type="match status" value="2"/>
</dbReference>
<dbReference type="InterPro" id="IPR036322">
    <property type="entry name" value="WD40_repeat_dom_sf"/>
</dbReference>
<dbReference type="SUPFAM" id="SSF50978">
    <property type="entry name" value="WD40 repeat-like"/>
    <property type="match status" value="1"/>
</dbReference>
<dbReference type="InterPro" id="IPR027417">
    <property type="entry name" value="P-loop_NTPase"/>
</dbReference>
<feature type="repeat" description="WD" evidence="1">
    <location>
        <begin position="806"/>
        <end position="847"/>
    </location>
</feature>
<evidence type="ECO:0000313" key="5">
    <source>
        <dbReference type="Proteomes" id="UP000325787"/>
    </source>
</evidence>
<dbReference type="RefSeq" id="WP_051764188.1">
    <property type="nucleotide sequence ID" value="NZ_CP034550.1"/>
</dbReference>
<name>A0A5Q0GVF6_SACSY</name>
<dbReference type="Gene3D" id="2.130.10.10">
    <property type="entry name" value="YVTN repeat-like/Quinoprotein amine dehydrogenase"/>
    <property type="match status" value="2"/>
</dbReference>
<keyword evidence="5" id="KW-1185">Reference proteome</keyword>
<sequence length="925" mass="101460">MPRGERPLDVGDGPLLKFAADLRSLRDRAGRQSYRQMGARAHYSATTLSDAAGGRKLPTLAVTLAYVRACEGDVAEWEDRWRQVAAEVLPGHEPGPDGGHPPYAGLAAYDTADAEWFFGRDDLLDDLERRIAQRRFVAVFGASGAGKSSLLRAGLVPRVRGRAAVTTPSELDVRADRLDLDAELLIVDQFEEVFTLCPDPDQRAAFIDALLTAPGRVVVGVRADFYGHCAQHPDLVEAISDGQLLLGPMGPEELRQVIMQPAVKASCTVETALVSRLVADATGQAGVLPLVSHALLETWRRRRGTTLTLAGYEAAGGIQHAIAQTAERTFTSLEKQQRELARQVFLRLTALGDGTEDTKRRLPRAELDADVDLDVVLDRLAHARLLTLDRDCVEIAHEALIRSWPRLRGWLAEDRDGLRTMRRLTEAAATWESLGRDPDALYRGSRLDNALDWTRREDVRASALEREFLDESARARDQERLLAHRRTRRLRQLVALMAVLLLCATGAGVYAIRAQSEIEEGWTSSSSLYVANQAQALRGSNPRLADQLAIAAYNINGTAAMRDGVLTAYAAGQQDMVSRSSFPDGRRPDGAALPDNRVPTPATGEYRSVTARDYPNLQVTSTAQNSALQAFATTLRNGVAQVWDVTDAIAPKPVYTFGFPVTRIAVDPRGRWVVTAAKGDPSRTGEVAVWDWSYPTPGTGLVQRASLDPLDQPDPLDGMAFSAPGDVLATYDQAGIVRLWDLKEPVRPRNPDEPRLRLIGTQPTGEAVSAVALTPDASTLAVGFPSGKVRIWDRRRQLAPRELWSAKAHPDGIRALGFHRNGLTLATVGEDDKVALWSLADRTRPVEQGRITGTTAGINGVSFEEEPTVVRTTNSNGTFRDWQFDFRIAVDEMCKKVEVDISREEWQQYVASVGVGALEYRPPCR</sequence>
<dbReference type="OrthoDB" id="192618at2"/>
<dbReference type="InterPro" id="IPR015943">
    <property type="entry name" value="WD40/YVTN_repeat-like_dom_sf"/>
</dbReference>
<proteinExistence type="predicted"/>
<dbReference type="PANTHER" id="PTHR19879">
    <property type="entry name" value="TRANSCRIPTION INITIATION FACTOR TFIID"/>
    <property type="match status" value="1"/>
</dbReference>
<feature type="repeat" description="WD" evidence="1">
    <location>
        <begin position="761"/>
        <end position="793"/>
    </location>
</feature>
<dbReference type="SUPFAM" id="SSF52540">
    <property type="entry name" value="P-loop containing nucleoside triphosphate hydrolases"/>
    <property type="match status" value="1"/>
</dbReference>
<dbReference type="InterPro" id="IPR049052">
    <property type="entry name" value="nSTAND1"/>
</dbReference>
<protein>
    <submittedName>
        <fullName evidence="4">XRE family transcriptional regulator</fullName>
    </submittedName>
</protein>
<feature type="domain" description="Novel STAND NTPase 1" evidence="3">
    <location>
        <begin position="182"/>
        <end position="439"/>
    </location>
</feature>
<dbReference type="EMBL" id="CP034550">
    <property type="protein sequence ID" value="QFZ18057.1"/>
    <property type="molecule type" value="Genomic_DNA"/>
</dbReference>
<feature type="region of interest" description="Disordered" evidence="2">
    <location>
        <begin position="578"/>
        <end position="603"/>
    </location>
</feature>
<dbReference type="Gene3D" id="3.40.50.300">
    <property type="entry name" value="P-loop containing nucleotide triphosphate hydrolases"/>
    <property type="match status" value="1"/>
</dbReference>
<reference evidence="5" key="1">
    <citation type="journal article" date="2021" name="Curr. Microbiol.">
        <title>Complete genome of nocamycin-producing strain Saccharothrix syringae NRRL B-16468 reveals the biosynthetic potential for secondary metabolites.</title>
        <authorList>
            <person name="Mo X."/>
            <person name="Yang S."/>
        </authorList>
    </citation>
    <scope>NUCLEOTIDE SEQUENCE [LARGE SCALE GENOMIC DNA]</scope>
    <source>
        <strain evidence="5">ATCC 51364 / DSM 43886 / JCM 6844 / KCTC 9398 / NBRC 14523 / NRRL B-16468 / INA 2240</strain>
    </source>
</reference>
<dbReference type="KEGG" id="ssyi:EKG83_11700"/>
<gene>
    <name evidence="4" type="ORF">EKG83_11700</name>
</gene>
<dbReference type="PROSITE" id="PS50294">
    <property type="entry name" value="WD_REPEATS_REGION"/>
    <property type="match status" value="1"/>
</dbReference>